<name>A0ABR4NY16_9SACH</name>
<dbReference type="Proteomes" id="UP001623330">
    <property type="component" value="Unassembled WGS sequence"/>
</dbReference>
<proteinExistence type="inferred from homology"/>
<protein>
    <submittedName>
        <fullName evidence="2">Vacuolar import and degradation protein 24</fullName>
    </submittedName>
</protein>
<dbReference type="PANTHER" id="PTHR14534">
    <property type="entry name" value="VACUOLAR IMPORT AND DEGRADATION PROTEIN 24"/>
    <property type="match status" value="1"/>
</dbReference>
<sequence>MIEQDINLKKKASLRKTVLQYQKGLRDDVLVEKPLSLYKCHSKDSLPSLQHLIERSPEGVLNNKRKYIVNDRSSYSKRPNPGHNVMKPTTAQTNFLRPRLEFSGYQLSGYKRYQVNVSLKTVNLPTAQSNNTTTSPHITGYLTIRGLTSQHPEITTFFEAYAVDHKEIGFLSSQWPEENNFESYKTDDQTDLEHWLNFPSFREMFIAQNKEDVRNEEEYSYKKKRQSIGTLAEMFMENQKQSTDRDYLNDRFIFMRWKEKFLVPDAFIENVDGASYDGFYYVVHDQLTGNLQGFYYHQDAERFQQLELVPCKESQELCNSSCTFEFA</sequence>
<comment type="similarity">
    <text evidence="1">Belongs to the GID4/VID24 family.</text>
</comment>
<dbReference type="PANTHER" id="PTHR14534:SF3">
    <property type="entry name" value="GID COMPLEX SUBUNIT 4 HOMOLOG"/>
    <property type="match status" value="1"/>
</dbReference>
<comment type="caution">
    <text evidence="2">The sequence shown here is derived from an EMBL/GenBank/DDBJ whole genome shotgun (WGS) entry which is preliminary data.</text>
</comment>
<organism evidence="2 3">
    <name type="scientific">Nakaseomyces bracarensis</name>
    <dbReference type="NCBI Taxonomy" id="273131"/>
    <lineage>
        <taxon>Eukaryota</taxon>
        <taxon>Fungi</taxon>
        <taxon>Dikarya</taxon>
        <taxon>Ascomycota</taxon>
        <taxon>Saccharomycotina</taxon>
        <taxon>Saccharomycetes</taxon>
        <taxon>Saccharomycetales</taxon>
        <taxon>Saccharomycetaceae</taxon>
        <taxon>Nakaseomyces</taxon>
    </lineage>
</organism>
<dbReference type="InterPro" id="IPR018618">
    <property type="entry name" value="GID4/10-like"/>
</dbReference>
<evidence type="ECO:0000313" key="2">
    <source>
        <dbReference type="EMBL" id="KAL3233795.1"/>
    </source>
</evidence>
<gene>
    <name evidence="2" type="ORF">RNJ44_03835</name>
</gene>
<evidence type="ECO:0000313" key="3">
    <source>
        <dbReference type="Proteomes" id="UP001623330"/>
    </source>
</evidence>
<dbReference type="EMBL" id="JBEVYD010000004">
    <property type="protein sequence ID" value="KAL3233795.1"/>
    <property type="molecule type" value="Genomic_DNA"/>
</dbReference>
<reference evidence="2 3" key="1">
    <citation type="submission" date="2024-05" db="EMBL/GenBank/DDBJ databases">
        <title>Long read based assembly of the Candida bracarensis genome reveals expanded adhesin content.</title>
        <authorList>
            <person name="Marcet-Houben M."/>
            <person name="Ksiezopolska E."/>
            <person name="Gabaldon T."/>
        </authorList>
    </citation>
    <scope>NUCLEOTIDE SEQUENCE [LARGE SCALE GENOMIC DNA]</scope>
    <source>
        <strain evidence="2 3">CBM6</strain>
    </source>
</reference>
<dbReference type="Pfam" id="PF09783">
    <property type="entry name" value="Vac_ImportDeg"/>
    <property type="match status" value="1"/>
</dbReference>
<evidence type="ECO:0000256" key="1">
    <source>
        <dbReference type="ARBA" id="ARBA00061469"/>
    </source>
</evidence>
<accession>A0ABR4NY16</accession>
<keyword evidence="3" id="KW-1185">Reference proteome</keyword>